<dbReference type="Pfam" id="PF01699">
    <property type="entry name" value="Na_Ca_ex"/>
    <property type="match status" value="2"/>
</dbReference>
<evidence type="ECO:0000256" key="2">
    <source>
        <dbReference type="ARBA" id="ARBA00022692"/>
    </source>
</evidence>
<reference evidence="8" key="1">
    <citation type="submission" date="2016-12" db="EMBL/GenBank/DDBJ databases">
        <authorList>
            <person name="Varghese N."/>
            <person name="Submissions S."/>
        </authorList>
    </citation>
    <scope>NUCLEOTIDE SEQUENCE [LARGE SCALE GENOMIC DNA]</scope>
    <source>
        <strain evidence="8">DSM 13020</strain>
    </source>
</reference>
<protein>
    <submittedName>
        <fullName evidence="7">Cation:H+ antiporter</fullName>
    </submittedName>
</protein>
<dbReference type="InterPro" id="IPR004837">
    <property type="entry name" value="NaCa_Exmemb"/>
</dbReference>
<organism evidence="7 8">
    <name type="scientific">Fervidobacterium gondwanense DSM 13020</name>
    <dbReference type="NCBI Taxonomy" id="1121883"/>
    <lineage>
        <taxon>Bacteria</taxon>
        <taxon>Thermotogati</taxon>
        <taxon>Thermotogota</taxon>
        <taxon>Thermotogae</taxon>
        <taxon>Thermotogales</taxon>
        <taxon>Fervidobacteriaceae</taxon>
        <taxon>Fervidobacterium</taxon>
    </lineage>
</organism>
<feature type="domain" description="Sodium/calcium exchanger membrane region" evidence="6">
    <location>
        <begin position="172"/>
        <end position="311"/>
    </location>
</feature>
<feature type="transmembrane region" description="Helical" evidence="5">
    <location>
        <begin position="125"/>
        <end position="146"/>
    </location>
</feature>
<dbReference type="Gene3D" id="1.20.1420.30">
    <property type="entry name" value="NCX, central ion-binding region"/>
    <property type="match status" value="1"/>
</dbReference>
<feature type="transmembrane region" description="Helical" evidence="5">
    <location>
        <begin position="207"/>
        <end position="230"/>
    </location>
</feature>
<feature type="domain" description="Sodium/calcium exchanger membrane region" evidence="6">
    <location>
        <begin position="4"/>
        <end position="146"/>
    </location>
</feature>
<feature type="transmembrane region" description="Helical" evidence="5">
    <location>
        <begin position="167"/>
        <end position="187"/>
    </location>
</feature>
<name>A0A1M7T5W9_FERGO</name>
<evidence type="ECO:0000256" key="4">
    <source>
        <dbReference type="ARBA" id="ARBA00023136"/>
    </source>
</evidence>
<evidence type="ECO:0000256" key="3">
    <source>
        <dbReference type="ARBA" id="ARBA00022989"/>
    </source>
</evidence>
<dbReference type="InterPro" id="IPR004481">
    <property type="entry name" value="K/Na/Ca-exchanger"/>
</dbReference>
<evidence type="ECO:0000313" key="7">
    <source>
        <dbReference type="EMBL" id="SHN66123.1"/>
    </source>
</evidence>
<comment type="subcellular location">
    <subcellularLocation>
        <location evidence="1">Membrane</location>
        <topology evidence="1">Multi-pass membrane protein</topology>
    </subcellularLocation>
</comment>
<sequence>MFFSFLLLLVGFFLVSFGADKLVEGASNIAKRLRVSDLVIGLTIVSFGTSAPELAVNIVSAFKKNSEIALGNIIGSNIFNILAVAGISAMIRPIEVHYSTLKKEIPLSFIAALTVLALGNKVPSLITRGDGIVLLSFFAIFLAYVFEMAKKDRSMFEEMEKGKLKETSLIISIVYVVGGLIGLTFGGRWIVTGATDVAKFFGVSDKLIGLTIVAAGTSIPELATSVTAMIKGNSEIGLGNIVGSNIFNIFFILGATAVINPVLYNTVLNVDLTLLLIVTALLTIFSKDLKINRLEGLLLFLSYIGYTVYLIIRG</sequence>
<keyword evidence="4 5" id="KW-0472">Membrane</keyword>
<proteinExistence type="predicted"/>
<evidence type="ECO:0000256" key="5">
    <source>
        <dbReference type="SAM" id="Phobius"/>
    </source>
</evidence>
<feature type="transmembrane region" description="Helical" evidence="5">
    <location>
        <begin position="242"/>
        <end position="260"/>
    </location>
</feature>
<evidence type="ECO:0000256" key="1">
    <source>
        <dbReference type="ARBA" id="ARBA00004141"/>
    </source>
</evidence>
<feature type="transmembrane region" description="Helical" evidence="5">
    <location>
        <begin position="266"/>
        <end position="284"/>
    </location>
</feature>
<feature type="transmembrane region" description="Helical" evidence="5">
    <location>
        <begin position="296"/>
        <end position="312"/>
    </location>
</feature>
<feature type="transmembrane region" description="Helical" evidence="5">
    <location>
        <begin position="68"/>
        <end position="91"/>
    </location>
</feature>
<keyword evidence="8" id="KW-1185">Reference proteome</keyword>
<dbReference type="STRING" id="1121883.SAMN02745226_01590"/>
<dbReference type="AlphaFoldDB" id="A0A1M7T5W9"/>
<feature type="transmembrane region" description="Helical" evidence="5">
    <location>
        <begin position="35"/>
        <end position="56"/>
    </location>
</feature>
<dbReference type="NCBIfam" id="TIGR00367">
    <property type="entry name" value="calcium/sodium antiporter"/>
    <property type="match status" value="1"/>
</dbReference>
<accession>A0A1M7T5W9</accession>
<dbReference type="GO" id="GO:0008273">
    <property type="term" value="F:calcium, potassium:sodium antiporter activity"/>
    <property type="evidence" value="ECO:0007669"/>
    <property type="project" value="TreeGrafter"/>
</dbReference>
<dbReference type="PANTHER" id="PTHR10846:SF8">
    <property type="entry name" value="INNER MEMBRANE PROTEIN YRBG"/>
    <property type="match status" value="1"/>
</dbReference>
<dbReference type="EMBL" id="FRDJ01000009">
    <property type="protein sequence ID" value="SHN66123.1"/>
    <property type="molecule type" value="Genomic_DNA"/>
</dbReference>
<dbReference type="GO" id="GO:0006874">
    <property type="term" value="P:intracellular calcium ion homeostasis"/>
    <property type="evidence" value="ECO:0007669"/>
    <property type="project" value="TreeGrafter"/>
</dbReference>
<dbReference type="InterPro" id="IPR044880">
    <property type="entry name" value="NCX_ion-bd_dom_sf"/>
</dbReference>
<dbReference type="PANTHER" id="PTHR10846">
    <property type="entry name" value="SODIUM/POTASSIUM/CALCIUM EXCHANGER"/>
    <property type="match status" value="1"/>
</dbReference>
<dbReference type="Proteomes" id="UP000184207">
    <property type="component" value="Unassembled WGS sequence"/>
</dbReference>
<keyword evidence="2 5" id="KW-0812">Transmembrane</keyword>
<dbReference type="GO" id="GO:0005886">
    <property type="term" value="C:plasma membrane"/>
    <property type="evidence" value="ECO:0007669"/>
    <property type="project" value="TreeGrafter"/>
</dbReference>
<evidence type="ECO:0000313" key="8">
    <source>
        <dbReference type="Proteomes" id="UP000184207"/>
    </source>
</evidence>
<evidence type="ECO:0000259" key="6">
    <source>
        <dbReference type="Pfam" id="PF01699"/>
    </source>
</evidence>
<gene>
    <name evidence="7" type="ORF">SAMN02745226_01590</name>
</gene>
<keyword evidence="3 5" id="KW-1133">Transmembrane helix</keyword>
<dbReference type="GO" id="GO:0005262">
    <property type="term" value="F:calcium channel activity"/>
    <property type="evidence" value="ECO:0007669"/>
    <property type="project" value="TreeGrafter"/>
</dbReference>
<dbReference type="OrthoDB" id="9794225at2"/>